<reference evidence="3 4" key="1">
    <citation type="journal article" date="2017" name="Int. J. Syst. Evol. Microbiol.">
        <title>Pseudokineococcus basanitobsidens sp. nov., isolated from volcanic rock.</title>
        <authorList>
            <person name="Lee D.W."/>
            <person name="Park M.Y."/>
            <person name="Kim J.J."/>
            <person name="Kim B.S."/>
        </authorList>
    </citation>
    <scope>NUCLEOTIDE SEQUENCE [LARGE SCALE GENOMIC DNA]</scope>
    <source>
        <strain evidence="3 4">DSM 103726</strain>
    </source>
</reference>
<dbReference type="Proteomes" id="UP001387100">
    <property type="component" value="Unassembled WGS sequence"/>
</dbReference>
<dbReference type="SUPFAM" id="SSF50118">
    <property type="entry name" value="Cell growth inhibitor/plasmid maintenance toxic component"/>
    <property type="match status" value="1"/>
</dbReference>
<name>A0ABU8RN12_9ACTN</name>
<sequence length="109" mass="11672">MPRPEPFRGEVWDVDFPDVGTHPAVVLSANPLKTRLGHVAVIPVTGTPGPAATHVPLTSDAGLTRSPESYADVTALQPVDRARLLHQRGRLVPSEIDRLAAQLRTSLGL</sequence>
<dbReference type="PANTHER" id="PTHR33988">
    <property type="entry name" value="ENDORIBONUCLEASE MAZF-RELATED"/>
    <property type="match status" value="1"/>
</dbReference>
<keyword evidence="4" id="KW-1185">Reference proteome</keyword>
<keyword evidence="2" id="KW-1277">Toxin-antitoxin system</keyword>
<comment type="caution">
    <text evidence="3">The sequence shown here is derived from an EMBL/GenBank/DDBJ whole genome shotgun (WGS) entry which is preliminary data.</text>
</comment>
<organism evidence="3 4">
    <name type="scientific">Pseudokineococcus basanitobsidens</name>
    <dbReference type="NCBI Taxonomy" id="1926649"/>
    <lineage>
        <taxon>Bacteria</taxon>
        <taxon>Bacillati</taxon>
        <taxon>Actinomycetota</taxon>
        <taxon>Actinomycetes</taxon>
        <taxon>Kineosporiales</taxon>
        <taxon>Kineosporiaceae</taxon>
        <taxon>Pseudokineococcus</taxon>
    </lineage>
</organism>
<gene>
    <name evidence="3" type="ORF">WDZ17_14370</name>
</gene>
<dbReference type="EC" id="3.1.-.-" evidence="3"/>
<evidence type="ECO:0000256" key="1">
    <source>
        <dbReference type="ARBA" id="ARBA00007521"/>
    </source>
</evidence>
<comment type="similarity">
    <text evidence="1">Belongs to the PemK/MazF family.</text>
</comment>
<protein>
    <submittedName>
        <fullName evidence="3">Type II toxin-antitoxin system PemK/MazF family toxin</fullName>
        <ecNumber evidence="3">3.1.-.-</ecNumber>
    </submittedName>
</protein>
<dbReference type="PANTHER" id="PTHR33988:SF2">
    <property type="entry name" value="ENDORIBONUCLEASE MAZF"/>
    <property type="match status" value="1"/>
</dbReference>
<evidence type="ECO:0000313" key="3">
    <source>
        <dbReference type="EMBL" id="MEJ5946479.1"/>
    </source>
</evidence>
<dbReference type="EMBL" id="JBBIAA010000024">
    <property type="protein sequence ID" value="MEJ5946479.1"/>
    <property type="molecule type" value="Genomic_DNA"/>
</dbReference>
<keyword evidence="3" id="KW-0378">Hydrolase</keyword>
<dbReference type="InterPro" id="IPR003477">
    <property type="entry name" value="PemK-like"/>
</dbReference>
<dbReference type="GO" id="GO:0016787">
    <property type="term" value="F:hydrolase activity"/>
    <property type="evidence" value="ECO:0007669"/>
    <property type="project" value="UniProtKB-KW"/>
</dbReference>
<dbReference type="InterPro" id="IPR011067">
    <property type="entry name" value="Plasmid_toxin/cell-grow_inhib"/>
</dbReference>
<accession>A0ABU8RN12</accession>
<dbReference type="RefSeq" id="WP_339575862.1">
    <property type="nucleotide sequence ID" value="NZ_JBBIAA010000024.1"/>
</dbReference>
<evidence type="ECO:0000313" key="4">
    <source>
        <dbReference type="Proteomes" id="UP001387100"/>
    </source>
</evidence>
<proteinExistence type="inferred from homology"/>
<dbReference type="Pfam" id="PF02452">
    <property type="entry name" value="PemK_toxin"/>
    <property type="match status" value="1"/>
</dbReference>
<dbReference type="Gene3D" id="2.30.30.110">
    <property type="match status" value="1"/>
</dbReference>
<evidence type="ECO:0000256" key="2">
    <source>
        <dbReference type="ARBA" id="ARBA00022649"/>
    </source>
</evidence>